<dbReference type="Gene3D" id="3.40.50.2000">
    <property type="entry name" value="Glycogen Phosphorylase B"/>
    <property type="match status" value="2"/>
</dbReference>
<dbReference type="InterPro" id="IPR001296">
    <property type="entry name" value="Glyco_trans_1"/>
</dbReference>
<evidence type="ECO:0000313" key="4">
    <source>
        <dbReference type="Proteomes" id="UP000177082"/>
    </source>
</evidence>
<dbReference type="Pfam" id="PF00534">
    <property type="entry name" value="Glycos_transf_1"/>
    <property type="match status" value="1"/>
</dbReference>
<gene>
    <name evidence="3" type="ORF">A2961_00195</name>
</gene>
<evidence type="ECO:0000259" key="1">
    <source>
        <dbReference type="Pfam" id="PF00534"/>
    </source>
</evidence>
<dbReference type="Pfam" id="PF13439">
    <property type="entry name" value="Glyco_transf_4"/>
    <property type="match status" value="1"/>
</dbReference>
<dbReference type="InterPro" id="IPR050194">
    <property type="entry name" value="Glycosyltransferase_grp1"/>
</dbReference>
<dbReference type="SUPFAM" id="SSF53756">
    <property type="entry name" value="UDP-Glycosyltransferase/glycogen phosphorylase"/>
    <property type="match status" value="1"/>
</dbReference>
<evidence type="ECO:0000313" key="3">
    <source>
        <dbReference type="EMBL" id="OGM64297.1"/>
    </source>
</evidence>
<sequence length="387" mass="44651">MRIAVFHTEFAYSGGAEKLIFREVDQFVSTGHKVDIYTAFADREKCYPEEIGRYNIKQILPEFLDKLIPHEGMIILTTLLFPFVFIPYHILRATHYDIFFGHNQAGPWWAAMMGILLGKPYFTYNPYPSTYTHPRNIDNKKANPVFALLDKFFITHARVCFANGKYAKRICERVYKREFINCPAGAERGQFSKRIWGERWKNPYILITNRHFPAKRIEYGIEIISELKTPASPADRQNSKLRLVITGGETDHTNKLRSLAKRLDVGKRVFITGLVGKKRLTSLYKYALCYIYTAPEEDLGMGIVEAMAAGVPVVAWDNAGPKYIVKQGNTGYLAEPFSQEDFSGCVRKITIDKLLNLKMSQNSYRESKKYSWRKHNRILLKNIANYV</sequence>
<dbReference type="InterPro" id="IPR028098">
    <property type="entry name" value="Glyco_trans_4-like_N"/>
</dbReference>
<protein>
    <submittedName>
        <fullName evidence="3">Uncharacterized protein</fullName>
    </submittedName>
</protein>
<feature type="domain" description="Glycosyl transferase family 1" evidence="1">
    <location>
        <begin position="193"/>
        <end position="365"/>
    </location>
</feature>
<reference evidence="3 4" key="1">
    <citation type="journal article" date="2016" name="Nat. Commun.">
        <title>Thousands of microbial genomes shed light on interconnected biogeochemical processes in an aquifer system.</title>
        <authorList>
            <person name="Anantharaman K."/>
            <person name="Brown C.T."/>
            <person name="Hug L.A."/>
            <person name="Sharon I."/>
            <person name="Castelle C.J."/>
            <person name="Probst A.J."/>
            <person name="Thomas B.C."/>
            <person name="Singh A."/>
            <person name="Wilkins M.J."/>
            <person name="Karaoz U."/>
            <person name="Brodie E.L."/>
            <person name="Williams K.H."/>
            <person name="Hubbard S.S."/>
            <person name="Banfield J.F."/>
        </authorList>
    </citation>
    <scope>NUCLEOTIDE SEQUENCE [LARGE SCALE GENOMIC DNA]</scope>
</reference>
<evidence type="ECO:0000259" key="2">
    <source>
        <dbReference type="Pfam" id="PF13439"/>
    </source>
</evidence>
<dbReference type="EMBL" id="MGHF01000007">
    <property type="protein sequence ID" value="OGM64297.1"/>
    <property type="molecule type" value="Genomic_DNA"/>
</dbReference>
<comment type="caution">
    <text evidence="3">The sequence shown here is derived from an EMBL/GenBank/DDBJ whole genome shotgun (WGS) entry which is preliminary data.</text>
</comment>
<accession>A0A1F8BJP9</accession>
<dbReference type="UniPathway" id="UPA00378"/>
<organism evidence="3 4">
    <name type="scientific">Candidatus Woesebacteria bacterium RIFCSPLOWO2_01_FULL_39_21</name>
    <dbReference type="NCBI Taxonomy" id="1802519"/>
    <lineage>
        <taxon>Bacteria</taxon>
        <taxon>Candidatus Woeseibacteriota</taxon>
    </lineage>
</organism>
<proteinExistence type="predicted"/>
<dbReference type="STRING" id="1802519.A2961_00195"/>
<dbReference type="PANTHER" id="PTHR45947:SF3">
    <property type="entry name" value="SULFOQUINOVOSYL TRANSFERASE SQD2"/>
    <property type="match status" value="1"/>
</dbReference>
<name>A0A1F8BJP9_9BACT</name>
<dbReference type="AlphaFoldDB" id="A0A1F8BJP9"/>
<dbReference type="CDD" id="cd03801">
    <property type="entry name" value="GT4_PimA-like"/>
    <property type="match status" value="1"/>
</dbReference>
<feature type="domain" description="Glycosyltransferase subfamily 4-like N-terminal" evidence="2">
    <location>
        <begin position="14"/>
        <end position="175"/>
    </location>
</feature>
<dbReference type="PANTHER" id="PTHR45947">
    <property type="entry name" value="SULFOQUINOVOSYL TRANSFERASE SQD2"/>
    <property type="match status" value="1"/>
</dbReference>
<dbReference type="Proteomes" id="UP000177082">
    <property type="component" value="Unassembled WGS sequence"/>
</dbReference>
<dbReference type="GO" id="GO:0016757">
    <property type="term" value="F:glycosyltransferase activity"/>
    <property type="evidence" value="ECO:0007669"/>
    <property type="project" value="InterPro"/>
</dbReference>